<dbReference type="GeneID" id="8626587"/>
<evidence type="ECO:0000313" key="1">
    <source>
        <dbReference type="EMBL" id="EAL63275.1"/>
    </source>
</evidence>
<dbReference type="EMBL" id="AAFI02000111">
    <property type="protein sequence ID" value="EAL63275.1"/>
    <property type="molecule type" value="Genomic_DNA"/>
</dbReference>
<protein>
    <submittedName>
        <fullName evidence="1">Uncharacterized protein</fullName>
    </submittedName>
</protein>
<gene>
    <name evidence="1" type="ORF">DDB_G0288357</name>
</gene>
<organism evidence="1 2">
    <name type="scientific">Dictyostelium discoideum</name>
    <name type="common">Social amoeba</name>
    <dbReference type="NCBI Taxonomy" id="44689"/>
    <lineage>
        <taxon>Eukaryota</taxon>
        <taxon>Amoebozoa</taxon>
        <taxon>Evosea</taxon>
        <taxon>Eumycetozoa</taxon>
        <taxon>Dictyostelia</taxon>
        <taxon>Dictyosteliales</taxon>
        <taxon>Dictyosteliaceae</taxon>
        <taxon>Dictyostelium</taxon>
    </lineage>
</organism>
<name>Q54J17_DICDI</name>
<dbReference type="PaxDb" id="44689-DDB0187907"/>
<dbReference type="dictyBase" id="DDB_G0288357"/>
<dbReference type="VEuPathDB" id="AmoebaDB:DDB_G0288357"/>
<accession>Q54J17</accession>
<evidence type="ECO:0000313" key="2">
    <source>
        <dbReference type="Proteomes" id="UP000002195"/>
    </source>
</evidence>
<proteinExistence type="predicted"/>
<dbReference type="AlphaFoldDB" id="Q54J17"/>
<dbReference type="HOGENOM" id="CLU_2268891_0_0_1"/>
<dbReference type="KEGG" id="ddi:DDB_G0288357"/>
<dbReference type="Proteomes" id="UP000002195">
    <property type="component" value="Unassembled WGS sequence"/>
</dbReference>
<dbReference type="InParanoid" id="Q54J17"/>
<reference evidence="1 2" key="1">
    <citation type="journal article" date="2005" name="Nature">
        <title>The genome of the social amoeba Dictyostelium discoideum.</title>
        <authorList>
            <consortium name="The Dictyostelium discoideum Sequencing Consortium"/>
            <person name="Eichinger L."/>
            <person name="Pachebat J.A."/>
            <person name="Glockner G."/>
            <person name="Rajandream M.A."/>
            <person name="Sucgang R."/>
            <person name="Berriman M."/>
            <person name="Song J."/>
            <person name="Olsen R."/>
            <person name="Szafranski K."/>
            <person name="Xu Q."/>
            <person name="Tunggal B."/>
            <person name="Kummerfeld S."/>
            <person name="Madera M."/>
            <person name="Konfortov B.A."/>
            <person name="Rivero F."/>
            <person name="Bankier A.T."/>
            <person name="Lehmann R."/>
            <person name="Hamlin N."/>
            <person name="Davies R."/>
            <person name="Gaudet P."/>
            <person name="Fey P."/>
            <person name="Pilcher K."/>
            <person name="Chen G."/>
            <person name="Saunders D."/>
            <person name="Sodergren E."/>
            <person name="Davis P."/>
            <person name="Kerhornou A."/>
            <person name="Nie X."/>
            <person name="Hall N."/>
            <person name="Anjard C."/>
            <person name="Hemphill L."/>
            <person name="Bason N."/>
            <person name="Farbrother P."/>
            <person name="Desany B."/>
            <person name="Just E."/>
            <person name="Morio T."/>
            <person name="Rost R."/>
            <person name="Churcher C."/>
            <person name="Cooper J."/>
            <person name="Haydock S."/>
            <person name="van Driessche N."/>
            <person name="Cronin A."/>
            <person name="Goodhead I."/>
            <person name="Muzny D."/>
            <person name="Mourier T."/>
            <person name="Pain A."/>
            <person name="Lu M."/>
            <person name="Harper D."/>
            <person name="Lindsay R."/>
            <person name="Hauser H."/>
            <person name="James K."/>
            <person name="Quiles M."/>
            <person name="Madan Babu M."/>
            <person name="Saito T."/>
            <person name="Buchrieser C."/>
            <person name="Wardroper A."/>
            <person name="Felder M."/>
            <person name="Thangavelu M."/>
            <person name="Johnson D."/>
            <person name="Knights A."/>
            <person name="Loulseged H."/>
            <person name="Mungall K."/>
            <person name="Oliver K."/>
            <person name="Price C."/>
            <person name="Quail M.A."/>
            <person name="Urushihara H."/>
            <person name="Hernandez J."/>
            <person name="Rabbinowitsch E."/>
            <person name="Steffen D."/>
            <person name="Sanders M."/>
            <person name="Ma J."/>
            <person name="Kohara Y."/>
            <person name="Sharp S."/>
            <person name="Simmonds M."/>
            <person name="Spiegler S."/>
            <person name="Tivey A."/>
            <person name="Sugano S."/>
            <person name="White B."/>
            <person name="Walker D."/>
            <person name="Woodward J."/>
            <person name="Winckler T."/>
            <person name="Tanaka Y."/>
            <person name="Shaulsky G."/>
            <person name="Schleicher M."/>
            <person name="Weinstock G."/>
            <person name="Rosenthal A."/>
            <person name="Cox E.C."/>
            <person name="Chisholm R.L."/>
            <person name="Gibbs R."/>
            <person name="Loomis W.F."/>
            <person name="Platzer M."/>
            <person name="Kay R.R."/>
            <person name="Williams J."/>
            <person name="Dear P.H."/>
            <person name="Noegel A.A."/>
            <person name="Barrell B."/>
            <person name="Kuspa A."/>
        </authorList>
    </citation>
    <scope>NUCLEOTIDE SEQUENCE [LARGE SCALE GENOMIC DNA]</scope>
    <source>
        <strain evidence="1 2">AX4</strain>
    </source>
</reference>
<keyword evidence="2" id="KW-1185">Reference proteome</keyword>
<sequence length="103" mass="11956">MENKLKIINSCECINTKMCPNTPIKKNIYLSSSQIIQNKNNQLVKFEDSEFYSIEFESLIINSTLTDLLNLNQDYLNHRKSIWESQISSINKRPSSLGIPLKF</sequence>
<dbReference type="RefSeq" id="XP_636784.1">
    <property type="nucleotide sequence ID" value="XM_631692.1"/>
</dbReference>
<comment type="caution">
    <text evidence="1">The sequence shown here is derived from an EMBL/GenBank/DDBJ whole genome shotgun (WGS) entry which is preliminary data.</text>
</comment>